<evidence type="ECO:0000313" key="4">
    <source>
        <dbReference type="Proteomes" id="UP000183040"/>
    </source>
</evidence>
<dbReference type="EMBL" id="FOUM01000009">
    <property type="protein sequence ID" value="SFM73697.1"/>
    <property type="molecule type" value="Genomic_DNA"/>
</dbReference>
<dbReference type="EMBL" id="FNRP01000010">
    <property type="protein sequence ID" value="SEA65635.1"/>
    <property type="molecule type" value="Genomic_DNA"/>
</dbReference>
<proteinExistence type="predicted"/>
<organism evidence="3 5">
    <name type="scientific">Bacteroides xylanisolvens</name>
    <dbReference type="NCBI Taxonomy" id="371601"/>
    <lineage>
        <taxon>Bacteria</taxon>
        <taxon>Pseudomonadati</taxon>
        <taxon>Bacteroidota</taxon>
        <taxon>Bacteroidia</taxon>
        <taxon>Bacteroidales</taxon>
        <taxon>Bacteroidaceae</taxon>
        <taxon>Bacteroides</taxon>
    </lineage>
</organism>
<dbReference type="Proteomes" id="UP000183040">
    <property type="component" value="Unassembled WGS sequence"/>
</dbReference>
<evidence type="ECO:0000313" key="3">
    <source>
        <dbReference type="EMBL" id="SFM73697.1"/>
    </source>
</evidence>
<evidence type="ECO:0000313" key="2">
    <source>
        <dbReference type="EMBL" id="SEA65635.1"/>
    </source>
</evidence>
<name>A0A1I4TAV8_9BACE</name>
<gene>
    <name evidence="2" type="ORF">SAMN04487924_11095</name>
    <name evidence="3" type="ORF">SAMN05216250_109119</name>
</gene>
<feature type="compositionally biased region" description="Basic and acidic residues" evidence="1">
    <location>
        <begin position="1"/>
        <end position="16"/>
    </location>
</feature>
<evidence type="ECO:0000256" key="1">
    <source>
        <dbReference type="SAM" id="MobiDB-lite"/>
    </source>
</evidence>
<feature type="region of interest" description="Disordered" evidence="1">
    <location>
        <begin position="1"/>
        <end position="37"/>
    </location>
</feature>
<reference evidence="3 4" key="1">
    <citation type="submission" date="2016-10" db="EMBL/GenBank/DDBJ databases">
        <authorList>
            <person name="de Groot N.N."/>
        </authorList>
    </citation>
    <scope>NUCLEOTIDE SEQUENCE [LARGE SCALE GENOMIC DNA]</scope>
    <source>
        <strain evidence="3">NLAE-zl-C202</strain>
        <strain evidence="2 4">NLAE-zl-G339</strain>
    </source>
</reference>
<dbReference type="Proteomes" id="UP000183766">
    <property type="component" value="Unassembled WGS sequence"/>
</dbReference>
<protein>
    <submittedName>
        <fullName evidence="3">Uncharacterized protein</fullName>
    </submittedName>
</protein>
<reference evidence="5" key="2">
    <citation type="submission" date="2016-10" db="EMBL/GenBank/DDBJ databases">
        <authorList>
            <person name="Varghese N."/>
            <person name="Submissions S."/>
        </authorList>
    </citation>
    <scope>NUCLEOTIDE SEQUENCE [LARGE SCALE GENOMIC DNA]</scope>
    <source>
        <strain evidence="5">NLAE-zl-C202</strain>
    </source>
</reference>
<accession>A0A1I4TAV8</accession>
<dbReference type="AlphaFoldDB" id="A0A1I4TAV8"/>
<evidence type="ECO:0000313" key="5">
    <source>
        <dbReference type="Proteomes" id="UP000183766"/>
    </source>
</evidence>
<sequence length="37" mass="4235">MKENGEIKKMRKCGKEKNRKTATTWQGTIHGSVPETM</sequence>